<evidence type="ECO:0000313" key="1">
    <source>
        <dbReference type="EMBL" id="KIM81539.1"/>
    </source>
</evidence>
<accession>A0A0C3FP20</accession>
<reference evidence="2" key="2">
    <citation type="submission" date="2015-01" db="EMBL/GenBank/DDBJ databases">
        <title>Evolutionary Origins and Diversification of the Mycorrhizal Mutualists.</title>
        <authorList>
            <consortium name="DOE Joint Genome Institute"/>
            <consortium name="Mycorrhizal Genomics Consortium"/>
            <person name="Kohler A."/>
            <person name="Kuo A."/>
            <person name="Nagy L.G."/>
            <person name="Floudas D."/>
            <person name="Copeland A."/>
            <person name="Barry K.W."/>
            <person name="Cichocki N."/>
            <person name="Veneault-Fourrey C."/>
            <person name="LaButti K."/>
            <person name="Lindquist E.A."/>
            <person name="Lipzen A."/>
            <person name="Lundell T."/>
            <person name="Morin E."/>
            <person name="Murat C."/>
            <person name="Riley R."/>
            <person name="Ohm R."/>
            <person name="Sun H."/>
            <person name="Tunlid A."/>
            <person name="Henrissat B."/>
            <person name="Grigoriev I.V."/>
            <person name="Hibbett D.S."/>
            <person name="Martin F."/>
        </authorList>
    </citation>
    <scope>NUCLEOTIDE SEQUENCE [LARGE SCALE GENOMIC DNA]</scope>
    <source>
        <strain evidence="2">F 1598</strain>
    </source>
</reference>
<dbReference type="AlphaFoldDB" id="A0A0C3FP20"/>
<protein>
    <submittedName>
        <fullName evidence="1">Uncharacterized protein</fullName>
    </submittedName>
</protein>
<reference evidence="1 2" key="1">
    <citation type="submission" date="2014-04" db="EMBL/GenBank/DDBJ databases">
        <authorList>
            <consortium name="DOE Joint Genome Institute"/>
            <person name="Kuo A."/>
            <person name="Tarkka M."/>
            <person name="Buscot F."/>
            <person name="Kohler A."/>
            <person name="Nagy L.G."/>
            <person name="Floudas D."/>
            <person name="Copeland A."/>
            <person name="Barry K.W."/>
            <person name="Cichocki N."/>
            <person name="Veneault-Fourrey C."/>
            <person name="LaButti K."/>
            <person name="Lindquist E.A."/>
            <person name="Lipzen A."/>
            <person name="Lundell T."/>
            <person name="Morin E."/>
            <person name="Murat C."/>
            <person name="Sun H."/>
            <person name="Tunlid A."/>
            <person name="Henrissat B."/>
            <person name="Grigoriev I.V."/>
            <person name="Hibbett D.S."/>
            <person name="Martin F."/>
            <person name="Nordberg H.P."/>
            <person name="Cantor M.N."/>
            <person name="Hua S.X."/>
        </authorList>
    </citation>
    <scope>NUCLEOTIDE SEQUENCE [LARGE SCALE GENOMIC DNA]</scope>
    <source>
        <strain evidence="1 2">F 1598</strain>
    </source>
</reference>
<name>A0A0C3FP20_PILCF</name>
<proteinExistence type="predicted"/>
<organism evidence="1 2">
    <name type="scientific">Piloderma croceum (strain F 1598)</name>
    <dbReference type="NCBI Taxonomy" id="765440"/>
    <lineage>
        <taxon>Eukaryota</taxon>
        <taxon>Fungi</taxon>
        <taxon>Dikarya</taxon>
        <taxon>Basidiomycota</taxon>
        <taxon>Agaricomycotina</taxon>
        <taxon>Agaricomycetes</taxon>
        <taxon>Agaricomycetidae</taxon>
        <taxon>Atheliales</taxon>
        <taxon>Atheliaceae</taxon>
        <taxon>Piloderma</taxon>
    </lineage>
</organism>
<evidence type="ECO:0000313" key="2">
    <source>
        <dbReference type="Proteomes" id="UP000054166"/>
    </source>
</evidence>
<dbReference type="Proteomes" id="UP000054166">
    <property type="component" value="Unassembled WGS sequence"/>
</dbReference>
<dbReference type="InParanoid" id="A0A0C3FP20"/>
<sequence length="111" mass="12770">MYPAAQSIVLIKRTTRRTRRERRPVVEDLTNVGVFPSQLELLDVGIWPGLPFQIHDFFFWWELSVVTYDYVTAFARMGDGTIIARVKRYGCFASQPGAIVLLPIMALHSFH</sequence>
<gene>
    <name evidence="1" type="ORF">PILCRDRAFT_8596</name>
</gene>
<keyword evidence="2" id="KW-1185">Reference proteome</keyword>
<dbReference type="EMBL" id="KN832998">
    <property type="protein sequence ID" value="KIM81539.1"/>
    <property type="molecule type" value="Genomic_DNA"/>
</dbReference>
<dbReference type="HOGENOM" id="CLU_2386941_0_0_1"/>